<evidence type="ECO:0000313" key="2">
    <source>
        <dbReference type="Proteomes" id="UP000284277"/>
    </source>
</evidence>
<comment type="caution">
    <text evidence="1">The sequence shown here is derived from an EMBL/GenBank/DDBJ whole genome shotgun (WGS) entry which is preliminary data.</text>
</comment>
<protein>
    <submittedName>
        <fullName evidence="1">Transposase</fullName>
    </submittedName>
</protein>
<dbReference type="AlphaFoldDB" id="A0A419TD59"/>
<name>A0A419TD59_9FIRM</name>
<keyword evidence="2" id="KW-1185">Reference proteome</keyword>
<accession>A0A419TD59</accession>
<dbReference type="EMBL" id="MCIA01000001">
    <property type="protein sequence ID" value="RKD35410.1"/>
    <property type="molecule type" value="Genomic_DNA"/>
</dbReference>
<reference evidence="1 2" key="1">
    <citation type="submission" date="2016-08" db="EMBL/GenBank/DDBJ databases">
        <title>A new outlook on sporulation: Clostridium algidixylanolyticum.</title>
        <authorList>
            <person name="Poppleton D.I."/>
            <person name="Gribaldo S."/>
        </authorList>
    </citation>
    <scope>NUCLEOTIDE SEQUENCE [LARGE SCALE GENOMIC DNA]</scope>
    <source>
        <strain evidence="1 2">SPL73</strain>
    </source>
</reference>
<sequence>MSKRGLRVLQYALMNAAHNVVKNSATFNAYYDAKMAESRIHPNALGHYAGKLVRFIWNMLTNELEINLN</sequence>
<gene>
    <name evidence="1" type="ORF">BET01_02710</name>
</gene>
<proteinExistence type="predicted"/>
<dbReference type="Proteomes" id="UP000284277">
    <property type="component" value="Unassembled WGS sequence"/>
</dbReference>
<evidence type="ECO:0000313" key="1">
    <source>
        <dbReference type="EMBL" id="RKD35410.1"/>
    </source>
</evidence>
<organism evidence="1 2">
    <name type="scientific">Lacrimispora algidixylanolytica</name>
    <dbReference type="NCBI Taxonomy" id="94868"/>
    <lineage>
        <taxon>Bacteria</taxon>
        <taxon>Bacillati</taxon>
        <taxon>Bacillota</taxon>
        <taxon>Clostridia</taxon>
        <taxon>Lachnospirales</taxon>
        <taxon>Lachnospiraceae</taxon>
        <taxon>Lacrimispora</taxon>
    </lineage>
</organism>